<organism evidence="1 2">
    <name type="scientific">Portunus trituberculatus</name>
    <name type="common">Swimming crab</name>
    <name type="synonym">Neptunus trituberculatus</name>
    <dbReference type="NCBI Taxonomy" id="210409"/>
    <lineage>
        <taxon>Eukaryota</taxon>
        <taxon>Metazoa</taxon>
        <taxon>Ecdysozoa</taxon>
        <taxon>Arthropoda</taxon>
        <taxon>Crustacea</taxon>
        <taxon>Multicrustacea</taxon>
        <taxon>Malacostraca</taxon>
        <taxon>Eumalacostraca</taxon>
        <taxon>Eucarida</taxon>
        <taxon>Decapoda</taxon>
        <taxon>Pleocyemata</taxon>
        <taxon>Brachyura</taxon>
        <taxon>Eubrachyura</taxon>
        <taxon>Portunoidea</taxon>
        <taxon>Portunidae</taxon>
        <taxon>Portuninae</taxon>
        <taxon>Portunus</taxon>
    </lineage>
</organism>
<protein>
    <submittedName>
        <fullName evidence="1">Uncharacterized protein</fullName>
    </submittedName>
</protein>
<dbReference type="EMBL" id="VSRR010140139">
    <property type="protein sequence ID" value="MPD04249.1"/>
    <property type="molecule type" value="Genomic_DNA"/>
</dbReference>
<name>A0A5B7KGM0_PORTR</name>
<dbReference type="Proteomes" id="UP000324222">
    <property type="component" value="Unassembled WGS sequence"/>
</dbReference>
<reference evidence="1 2" key="1">
    <citation type="submission" date="2019-05" db="EMBL/GenBank/DDBJ databases">
        <title>Another draft genome of Portunus trituberculatus and its Hox gene families provides insights of decapod evolution.</title>
        <authorList>
            <person name="Jeong J.-H."/>
            <person name="Song I."/>
            <person name="Kim S."/>
            <person name="Choi T."/>
            <person name="Kim D."/>
            <person name="Ryu S."/>
            <person name="Kim W."/>
        </authorList>
    </citation>
    <scope>NUCLEOTIDE SEQUENCE [LARGE SCALE GENOMIC DNA]</scope>
    <source>
        <tissue evidence="1">Muscle</tissue>
    </source>
</reference>
<sequence length="84" mass="9089">MGGWIGGWKGSYQELFSHVPFGRADCVPASIKGPHISPSAVSPDLSSQASCTTDQYKLYYSAPCYAFLGWQSSRAQGVLRVRSS</sequence>
<proteinExistence type="predicted"/>
<evidence type="ECO:0000313" key="2">
    <source>
        <dbReference type="Proteomes" id="UP000324222"/>
    </source>
</evidence>
<keyword evidence="2" id="KW-1185">Reference proteome</keyword>
<accession>A0A5B7KGM0</accession>
<dbReference type="AlphaFoldDB" id="A0A5B7KGM0"/>
<evidence type="ECO:0000313" key="1">
    <source>
        <dbReference type="EMBL" id="MPD04249.1"/>
    </source>
</evidence>
<gene>
    <name evidence="1" type="ORF">E2C01_099926</name>
</gene>
<comment type="caution">
    <text evidence="1">The sequence shown here is derived from an EMBL/GenBank/DDBJ whole genome shotgun (WGS) entry which is preliminary data.</text>
</comment>